<dbReference type="AlphaFoldDB" id="A0A437QRA8"/>
<sequence>MHGIDPLPSWHEGANKQAILDFIHRTTDHKSPYFVQHAARIAVFDNDGTLWLEKPKVTEIVFITDLLKHNPQQAVTDGNSFFGGLFGAALGGVLSKARHFLAVKIKEMLSDGRWLVREFIDGISTDEYKLWAQSWLAQAQHPRFQRPYTELVYQPMLEVLKLFAEHGFKNYIVSGGSNYFVRAMCEPCYHIPPEQAIGSQLLTRLTDHGGQLQVELRPIPWFFDNGAGKVLAIESRIDRHPIAAFGNSSGDIKMLRWASSTPGALCMMVHHTDAEREYQYSPGSKVLDAATEYGWPLIDMKNDWRLVFPEPLPPCTEIAE</sequence>
<dbReference type="OrthoDB" id="9799365at2"/>
<dbReference type="SUPFAM" id="SSF56784">
    <property type="entry name" value="HAD-like"/>
    <property type="match status" value="1"/>
</dbReference>
<proteinExistence type="predicted"/>
<dbReference type="InterPro" id="IPR023214">
    <property type="entry name" value="HAD_sf"/>
</dbReference>
<evidence type="ECO:0000313" key="2">
    <source>
        <dbReference type="Proteomes" id="UP000283077"/>
    </source>
</evidence>
<organism evidence="1 2">
    <name type="scientific">Rheinheimera riviphila</name>
    <dbReference type="NCBI Taxonomy" id="1834037"/>
    <lineage>
        <taxon>Bacteria</taxon>
        <taxon>Pseudomonadati</taxon>
        <taxon>Pseudomonadota</taxon>
        <taxon>Gammaproteobacteria</taxon>
        <taxon>Chromatiales</taxon>
        <taxon>Chromatiaceae</taxon>
        <taxon>Rheinheimera</taxon>
    </lineage>
</organism>
<dbReference type="RefSeq" id="WP_127699295.1">
    <property type="nucleotide sequence ID" value="NZ_SACS01000012.1"/>
</dbReference>
<name>A0A437QRA8_9GAMM</name>
<keyword evidence="2" id="KW-1185">Reference proteome</keyword>
<dbReference type="Proteomes" id="UP000283077">
    <property type="component" value="Unassembled WGS sequence"/>
</dbReference>
<protein>
    <submittedName>
        <fullName evidence="1">Haloacid dehalogenase-like hydrolase</fullName>
    </submittedName>
</protein>
<gene>
    <name evidence="1" type="ORF">EOE67_11855</name>
</gene>
<reference evidence="1 2" key="1">
    <citation type="submission" date="2019-01" db="EMBL/GenBank/DDBJ databases">
        <authorList>
            <person name="Chen W.-M."/>
        </authorList>
    </citation>
    <scope>NUCLEOTIDE SEQUENCE [LARGE SCALE GENOMIC DNA]</scope>
    <source>
        <strain evidence="1 2">KYPC3</strain>
    </source>
</reference>
<dbReference type="Pfam" id="PF00702">
    <property type="entry name" value="Hydrolase"/>
    <property type="match status" value="1"/>
</dbReference>
<comment type="caution">
    <text evidence="1">The sequence shown here is derived from an EMBL/GenBank/DDBJ whole genome shotgun (WGS) entry which is preliminary data.</text>
</comment>
<dbReference type="EMBL" id="SACS01000012">
    <property type="protein sequence ID" value="RVU36999.1"/>
    <property type="molecule type" value="Genomic_DNA"/>
</dbReference>
<evidence type="ECO:0000313" key="1">
    <source>
        <dbReference type="EMBL" id="RVU36999.1"/>
    </source>
</evidence>
<dbReference type="Gene3D" id="3.40.50.1000">
    <property type="entry name" value="HAD superfamily/HAD-like"/>
    <property type="match status" value="1"/>
</dbReference>
<dbReference type="GO" id="GO:0016787">
    <property type="term" value="F:hydrolase activity"/>
    <property type="evidence" value="ECO:0007669"/>
    <property type="project" value="UniProtKB-KW"/>
</dbReference>
<dbReference type="InterPro" id="IPR036412">
    <property type="entry name" value="HAD-like_sf"/>
</dbReference>
<accession>A0A437QRA8</accession>
<keyword evidence="1" id="KW-0378">Hydrolase</keyword>